<feature type="compositionally biased region" description="Low complexity" evidence="1">
    <location>
        <begin position="39"/>
        <end position="50"/>
    </location>
</feature>
<dbReference type="EMBL" id="JBEHCU010007624">
    <property type="protein sequence ID" value="KAL1394381.1"/>
    <property type="molecule type" value="Genomic_DNA"/>
</dbReference>
<reference evidence="2 3" key="1">
    <citation type="submission" date="2024-05" db="EMBL/GenBank/DDBJ databases">
        <title>Culex pipiens pipiens assembly and annotation.</title>
        <authorList>
            <person name="Alout H."/>
            <person name="Durand T."/>
        </authorList>
    </citation>
    <scope>NUCLEOTIDE SEQUENCE [LARGE SCALE GENOMIC DNA]</scope>
    <source>
        <strain evidence="2">HA-2024</strain>
        <tissue evidence="2">Whole body</tissue>
    </source>
</reference>
<proteinExistence type="predicted"/>
<feature type="non-terminal residue" evidence="2">
    <location>
        <position position="139"/>
    </location>
</feature>
<evidence type="ECO:0000256" key="1">
    <source>
        <dbReference type="SAM" id="MobiDB-lite"/>
    </source>
</evidence>
<dbReference type="AlphaFoldDB" id="A0ABD1D438"/>
<evidence type="ECO:0000313" key="3">
    <source>
        <dbReference type="Proteomes" id="UP001562425"/>
    </source>
</evidence>
<name>A0ABD1D438_CULPP</name>
<feature type="region of interest" description="Disordered" evidence="1">
    <location>
        <begin position="1"/>
        <end position="103"/>
    </location>
</feature>
<feature type="compositionally biased region" description="Polar residues" evidence="1">
    <location>
        <begin position="82"/>
        <end position="94"/>
    </location>
</feature>
<accession>A0ABD1D438</accession>
<feature type="compositionally biased region" description="Polar residues" evidence="1">
    <location>
        <begin position="1"/>
        <end position="20"/>
    </location>
</feature>
<dbReference type="Proteomes" id="UP001562425">
    <property type="component" value="Unassembled WGS sequence"/>
</dbReference>
<protein>
    <submittedName>
        <fullName evidence="2">Uncharacterized protein</fullName>
    </submittedName>
</protein>
<comment type="caution">
    <text evidence="2">The sequence shown here is derived from an EMBL/GenBank/DDBJ whole genome shotgun (WGS) entry which is preliminary data.</text>
</comment>
<evidence type="ECO:0000313" key="2">
    <source>
        <dbReference type="EMBL" id="KAL1394381.1"/>
    </source>
</evidence>
<gene>
    <name evidence="2" type="ORF">pipiens_020060</name>
</gene>
<feature type="compositionally biased region" description="Low complexity" evidence="1">
    <location>
        <begin position="71"/>
        <end position="81"/>
    </location>
</feature>
<keyword evidence="3" id="KW-1185">Reference proteome</keyword>
<sequence>MGGSFSSVATTPSLSCPMGTSGSGLGIAAAPPSQPPASAPAALSSAGASPFQSGIHPAYTTRNRPEVATEQRNQQQNQRQQSANQLSMPNSTGKNNHHLSQAVIESERSDLLNSTACVALPSKLPALTKVVRDGRMELT</sequence>
<organism evidence="2 3">
    <name type="scientific">Culex pipiens pipiens</name>
    <name type="common">Northern house mosquito</name>
    <dbReference type="NCBI Taxonomy" id="38569"/>
    <lineage>
        <taxon>Eukaryota</taxon>
        <taxon>Metazoa</taxon>
        <taxon>Ecdysozoa</taxon>
        <taxon>Arthropoda</taxon>
        <taxon>Hexapoda</taxon>
        <taxon>Insecta</taxon>
        <taxon>Pterygota</taxon>
        <taxon>Neoptera</taxon>
        <taxon>Endopterygota</taxon>
        <taxon>Diptera</taxon>
        <taxon>Nematocera</taxon>
        <taxon>Culicoidea</taxon>
        <taxon>Culicidae</taxon>
        <taxon>Culicinae</taxon>
        <taxon>Culicini</taxon>
        <taxon>Culex</taxon>
        <taxon>Culex</taxon>
    </lineage>
</organism>